<dbReference type="HOGENOM" id="CLU_009665_6_3_6"/>
<keyword evidence="6" id="KW-1185">Reference proteome</keyword>
<keyword evidence="3" id="KW-0560">Oxidoreductase</keyword>
<dbReference type="RefSeq" id="WP_014161798.1">
    <property type="nucleotide sequence ID" value="NC_016147.2"/>
</dbReference>
<dbReference type="eggNOG" id="COG0654">
    <property type="taxonomic scope" value="Bacteria"/>
</dbReference>
<keyword evidence="1" id="KW-0285">Flavoprotein</keyword>
<feature type="domain" description="FAD-binding" evidence="4">
    <location>
        <begin position="278"/>
        <end position="369"/>
    </location>
</feature>
<keyword evidence="2" id="KW-0274">FAD</keyword>
<dbReference type="SUPFAM" id="SSF51905">
    <property type="entry name" value="FAD/NAD(P)-binding domain"/>
    <property type="match status" value="1"/>
</dbReference>
<proteinExistence type="predicted"/>
<sequence>MSRAPLRIGIVGGGIAGVGLALGLSRHDHLDVQLFESAAAFGEIGAGVSFGPNAVRALAGLGMGETYVELADRTPAPWQDLWFQWRRGEDARLIGETYAPGVGQSTVHRADFLDALARLLPDGLARFGKRAVAVRQDAQGIQVEFTDGTQYHGDVLIAADGIKSAMRDEVLKGLGQPPVAPRFTGTCAYRGLIDSERLRAAYLARGVDTALIDMPQVLLGLDAHILTFPVKHGRLINVVAFFSDRSTPDPQWPAQQPWVREASRREMLDAFAHWGVAAQTILECIDAPTHWALHDLAQLPGYVDGRLALIGDAAHAMLPHQGAGAGQGLEDAHLLAHLLAEPGLTGAQLPEVLQVYDQLRRPRACRVQQTSWETGELYEMRDPRVGDDDARLGATLATRYDWIWNYDLADELARARSALGWPAAAASAQKQALAMR</sequence>
<dbReference type="Proteomes" id="UP000005870">
    <property type="component" value="Chromosome"/>
</dbReference>
<reference evidence="5 6" key="1">
    <citation type="journal article" date="2012" name="J. Bacteriol.">
        <title>Complete Genome Sequence of the BTEX-Degrading Bacterium Pseudoxanthomonas spadix BD-a59.</title>
        <authorList>
            <person name="Lee S.H."/>
            <person name="Jin H.M."/>
            <person name="Lee H.J."/>
            <person name="Kim J.M."/>
            <person name="Jeon C.O."/>
        </authorList>
    </citation>
    <scope>NUCLEOTIDE SEQUENCE [LARGE SCALE GENOMIC DNA]</scope>
    <source>
        <strain evidence="5 6">BD-a59</strain>
    </source>
</reference>
<gene>
    <name evidence="5" type="ordered locus">DSC_14905</name>
</gene>
<evidence type="ECO:0000256" key="3">
    <source>
        <dbReference type="ARBA" id="ARBA00023002"/>
    </source>
</evidence>
<dbReference type="AlphaFoldDB" id="G7UVG4"/>
<evidence type="ECO:0000313" key="5">
    <source>
        <dbReference type="EMBL" id="AER57625.1"/>
    </source>
</evidence>
<name>G7UVG4_PSEUP</name>
<evidence type="ECO:0000313" key="6">
    <source>
        <dbReference type="Proteomes" id="UP000005870"/>
    </source>
</evidence>
<dbReference type="InterPro" id="IPR017631">
    <property type="entry name" value="Salicylate_mOase"/>
</dbReference>
<dbReference type="GO" id="GO:0071949">
    <property type="term" value="F:FAD binding"/>
    <property type="evidence" value="ECO:0007669"/>
    <property type="project" value="InterPro"/>
</dbReference>
<protein>
    <submittedName>
        <fullName evidence="5">Salicylate hydroxylase NahG</fullName>
    </submittedName>
</protein>
<dbReference type="EMBL" id="CP003093">
    <property type="protein sequence ID" value="AER57625.1"/>
    <property type="molecule type" value="Genomic_DNA"/>
</dbReference>
<dbReference type="GO" id="GO:0044550">
    <property type="term" value="P:secondary metabolite biosynthetic process"/>
    <property type="evidence" value="ECO:0007669"/>
    <property type="project" value="TreeGrafter"/>
</dbReference>
<feature type="domain" description="FAD-binding" evidence="4">
    <location>
        <begin position="8"/>
        <end position="170"/>
    </location>
</feature>
<evidence type="ECO:0000256" key="2">
    <source>
        <dbReference type="ARBA" id="ARBA00022827"/>
    </source>
</evidence>
<accession>G7UVG4</accession>
<evidence type="ECO:0000256" key="1">
    <source>
        <dbReference type="ARBA" id="ARBA00022630"/>
    </source>
</evidence>
<dbReference type="GO" id="GO:0016491">
    <property type="term" value="F:oxidoreductase activity"/>
    <property type="evidence" value="ECO:0007669"/>
    <property type="project" value="UniProtKB-KW"/>
</dbReference>
<dbReference type="InterPro" id="IPR036188">
    <property type="entry name" value="FAD/NAD-bd_sf"/>
</dbReference>
<dbReference type="PANTHER" id="PTHR46720:SF3">
    <property type="entry name" value="FAD-BINDING DOMAIN-CONTAINING PROTEIN-RELATED"/>
    <property type="match status" value="1"/>
</dbReference>
<dbReference type="STRING" id="1045855.DSC_14905"/>
<dbReference type="InterPro" id="IPR002938">
    <property type="entry name" value="FAD-bd"/>
</dbReference>
<dbReference type="KEGG" id="psd:DSC_14905"/>
<organism evidence="5 6">
    <name type="scientific">Pseudoxanthomonas spadix (strain BD-a59)</name>
    <dbReference type="NCBI Taxonomy" id="1045855"/>
    <lineage>
        <taxon>Bacteria</taxon>
        <taxon>Pseudomonadati</taxon>
        <taxon>Pseudomonadota</taxon>
        <taxon>Gammaproteobacteria</taxon>
        <taxon>Lysobacterales</taxon>
        <taxon>Lysobacteraceae</taxon>
        <taxon>Pseudoxanthomonas</taxon>
    </lineage>
</organism>
<dbReference type="Gene3D" id="3.50.50.60">
    <property type="entry name" value="FAD/NAD(P)-binding domain"/>
    <property type="match status" value="1"/>
</dbReference>
<dbReference type="PRINTS" id="PR00420">
    <property type="entry name" value="RNGMNOXGNASE"/>
</dbReference>
<dbReference type="SUPFAM" id="SSF54373">
    <property type="entry name" value="FAD-linked reductases, C-terminal domain"/>
    <property type="match status" value="1"/>
</dbReference>
<dbReference type="InterPro" id="IPR051104">
    <property type="entry name" value="FAD_monoxygenase"/>
</dbReference>
<dbReference type="NCBIfam" id="TIGR03219">
    <property type="entry name" value="salicylate_mono"/>
    <property type="match status" value="1"/>
</dbReference>
<dbReference type="PANTHER" id="PTHR46720">
    <property type="entry name" value="HYDROXYLASE, PUTATIVE (AFU_ORTHOLOGUE AFUA_3G01460)-RELATED"/>
    <property type="match status" value="1"/>
</dbReference>
<dbReference type="Pfam" id="PF01494">
    <property type="entry name" value="FAD_binding_3"/>
    <property type="match status" value="2"/>
</dbReference>
<evidence type="ECO:0000259" key="4">
    <source>
        <dbReference type="Pfam" id="PF01494"/>
    </source>
</evidence>